<keyword evidence="4" id="KW-1185">Reference proteome</keyword>
<feature type="compositionally biased region" description="Polar residues" evidence="1">
    <location>
        <begin position="10"/>
        <end position="20"/>
    </location>
</feature>
<dbReference type="PANTHER" id="PTHR46957">
    <property type="entry name" value="CYTOKINE RECEPTOR"/>
    <property type="match status" value="1"/>
</dbReference>
<comment type="caution">
    <text evidence="3">The sequence shown here is derived from an EMBL/GenBank/DDBJ whole genome shotgun (WGS) entry which is preliminary data.</text>
</comment>
<organism evidence="3 4">
    <name type="scientific">Albula glossodonta</name>
    <name type="common">roundjaw bonefish</name>
    <dbReference type="NCBI Taxonomy" id="121402"/>
    <lineage>
        <taxon>Eukaryota</taxon>
        <taxon>Metazoa</taxon>
        <taxon>Chordata</taxon>
        <taxon>Craniata</taxon>
        <taxon>Vertebrata</taxon>
        <taxon>Euteleostomi</taxon>
        <taxon>Actinopterygii</taxon>
        <taxon>Neopterygii</taxon>
        <taxon>Teleostei</taxon>
        <taxon>Albuliformes</taxon>
        <taxon>Albulidae</taxon>
        <taxon>Albula</taxon>
    </lineage>
</organism>
<evidence type="ECO:0000313" key="4">
    <source>
        <dbReference type="Proteomes" id="UP000824540"/>
    </source>
</evidence>
<dbReference type="CDD" id="cd00063">
    <property type="entry name" value="FN3"/>
    <property type="match status" value="2"/>
</dbReference>
<dbReference type="EMBL" id="JAFBMS010000102">
    <property type="protein sequence ID" value="KAG9336278.1"/>
    <property type="molecule type" value="Genomic_DNA"/>
</dbReference>
<dbReference type="SMART" id="SM00060">
    <property type="entry name" value="FN3"/>
    <property type="match status" value="2"/>
</dbReference>
<evidence type="ECO:0000259" key="2">
    <source>
        <dbReference type="PROSITE" id="PS50853"/>
    </source>
</evidence>
<feature type="domain" description="Fibronectin type-III" evidence="2">
    <location>
        <begin position="218"/>
        <end position="318"/>
    </location>
</feature>
<gene>
    <name evidence="3" type="ORF">JZ751_002625</name>
</gene>
<dbReference type="Proteomes" id="UP000824540">
    <property type="component" value="Unassembled WGS sequence"/>
</dbReference>
<dbReference type="InterPro" id="IPR050713">
    <property type="entry name" value="RTP_Phos/Ushers"/>
</dbReference>
<dbReference type="Gene3D" id="2.60.40.10">
    <property type="entry name" value="Immunoglobulins"/>
    <property type="match status" value="3"/>
</dbReference>
<dbReference type="InterPro" id="IPR003961">
    <property type="entry name" value="FN3_dom"/>
</dbReference>
<dbReference type="PROSITE" id="PS50853">
    <property type="entry name" value="FN3"/>
    <property type="match status" value="1"/>
</dbReference>
<reference evidence="3" key="1">
    <citation type="thesis" date="2021" institute="BYU ScholarsArchive" country="Provo, UT, USA">
        <title>Applications of and Algorithms for Genome Assembly and Genomic Analyses with an Emphasis on Marine Teleosts.</title>
        <authorList>
            <person name="Pickett B.D."/>
        </authorList>
    </citation>
    <scope>NUCLEOTIDE SEQUENCE</scope>
    <source>
        <strain evidence="3">HI-2016</strain>
    </source>
</reference>
<name>A0A8T2NF18_9TELE</name>
<proteinExistence type="predicted"/>
<dbReference type="SUPFAM" id="SSF49265">
    <property type="entry name" value="Fibronectin type III"/>
    <property type="match status" value="2"/>
</dbReference>
<accession>A0A8T2NF18</accession>
<dbReference type="FunFam" id="2.60.40.10:FF:001379">
    <property type="entry name" value="Usherin"/>
    <property type="match status" value="1"/>
</dbReference>
<evidence type="ECO:0000313" key="3">
    <source>
        <dbReference type="EMBL" id="KAG9336278.1"/>
    </source>
</evidence>
<sequence length="380" mass="41331">MLVTELESAGSVQPQQGQVEPQTATEHIVYHCPASPQELCRLLQKYVYELVASTGGGSGRSDGYVIQTPTASPERIPPPYNVTITGPRSLKVRNSKVGLRTAIVRAGQSQSYQEGGALSLQTDREVDVTSQNTSALLSGRIMFLYDPREVFNTNLPLEYNVLLNAGSEQALIRAAGRDQFLLLEGLEPFTPYQIRIQACQQGGCGVGASVYTQTSEAPPELLDPPTVTAAGPAVIDVSWRPPRKPNGLITAYLIHRRPVGTQEEQLAFVWSQGPLEFTDASEALQPFSEYEYYVQARNSRGSAHSPWASTLTMESEPEGMALPATTPTSAYSVLLNWTQPDLPNGIISQYRVVYQRHQSDPTLNASIVTALTVPTPQSGV</sequence>
<dbReference type="PANTHER" id="PTHR46957:SF7">
    <property type="entry name" value="USHERIN"/>
    <property type="match status" value="1"/>
</dbReference>
<evidence type="ECO:0000256" key="1">
    <source>
        <dbReference type="SAM" id="MobiDB-lite"/>
    </source>
</evidence>
<dbReference type="OrthoDB" id="5984158at2759"/>
<dbReference type="AlphaFoldDB" id="A0A8T2NF18"/>
<dbReference type="Pfam" id="PF00041">
    <property type="entry name" value="fn3"/>
    <property type="match status" value="1"/>
</dbReference>
<dbReference type="InterPro" id="IPR036116">
    <property type="entry name" value="FN3_sf"/>
</dbReference>
<protein>
    <recommendedName>
        <fullName evidence="2">Fibronectin type-III domain-containing protein</fullName>
    </recommendedName>
</protein>
<dbReference type="InterPro" id="IPR013783">
    <property type="entry name" value="Ig-like_fold"/>
</dbReference>
<feature type="region of interest" description="Disordered" evidence="1">
    <location>
        <begin position="1"/>
        <end position="20"/>
    </location>
</feature>